<dbReference type="InterPro" id="IPR023561">
    <property type="entry name" value="Carbonic_anhydrase_a-class"/>
</dbReference>
<dbReference type="InterPro" id="IPR001148">
    <property type="entry name" value="CA_dom"/>
</dbReference>
<sequence>MELVFLIATVTSVFVSFVDGAGYLQIRPPSLKQCCYTDINKAHFSYDRDFCEGPKNWCKVHPCWTTCGSKRRQSPINININETIYRRYPRLKFENILKRVIATIRNNGHAPYFEVHEMFEDEITLCNVPERPRKKEYNFAQLHVHLGRDEKEGSEHSIDNKFKPMEAQMVFYDKDYEDVAEAKSKRNGLVVISVMIEVYGRSKENDDCGCDGETCTVRYARKLSTLMEKYYEKVRLYPLTSINPDFWTLLRLPRKCWYNNCGRTPSKDFIEKRCEKEEPENRPFFVFEGITPLDVMPYDTNRFYTYAGSLTSPPCYETVQWVVYKCPIKVSTKAFKMLQLVQDSHLNPLAKLGVRRPLQTNTNVVVYRNHLK</sequence>
<feature type="chain" id="PRO_5005182406" evidence="4">
    <location>
        <begin position="21"/>
        <end position="372"/>
    </location>
</feature>
<reference evidence="6" key="1">
    <citation type="submission" date="2014-12" db="EMBL/GenBank/DDBJ databases">
        <title>Proteomic analysis of mussel shell.</title>
        <authorList>
            <person name="Liao Z."/>
        </authorList>
    </citation>
    <scope>NUCLEOTIDE SEQUENCE</scope>
    <source>
        <tissue evidence="6">Hard tissue</tissue>
    </source>
</reference>
<evidence type="ECO:0000256" key="1">
    <source>
        <dbReference type="ARBA" id="ARBA00004613"/>
    </source>
</evidence>
<name>A0A0G2YHS6_MYTCO</name>
<dbReference type="EMBL" id="KP322725">
    <property type="protein sequence ID" value="AKI87981.1"/>
    <property type="molecule type" value="mRNA"/>
</dbReference>
<keyword evidence="3" id="KW-0964">Secreted</keyword>
<dbReference type="PROSITE" id="PS51144">
    <property type="entry name" value="ALPHA_CA_2"/>
    <property type="match status" value="1"/>
</dbReference>
<dbReference type="SUPFAM" id="SSF51069">
    <property type="entry name" value="Carbonic anhydrase"/>
    <property type="match status" value="1"/>
</dbReference>
<dbReference type="InterPro" id="IPR036398">
    <property type="entry name" value="CA_dom_sf"/>
</dbReference>
<accession>A0A0G2YHS6</accession>
<proteinExistence type="evidence at transcript level"/>
<evidence type="ECO:0000259" key="5">
    <source>
        <dbReference type="PROSITE" id="PS51144"/>
    </source>
</evidence>
<feature type="signal peptide" evidence="4">
    <location>
        <begin position="1"/>
        <end position="20"/>
    </location>
</feature>
<dbReference type="AlphaFoldDB" id="A0A0G2YHS6"/>
<evidence type="ECO:0000256" key="4">
    <source>
        <dbReference type="SAM" id="SignalP"/>
    </source>
</evidence>
<keyword evidence="4" id="KW-0732">Signal</keyword>
<evidence type="ECO:0000256" key="2">
    <source>
        <dbReference type="ARBA" id="ARBA00010718"/>
    </source>
</evidence>
<dbReference type="PANTHER" id="PTHR18952:SF208">
    <property type="entry name" value="CARBONIC ANHYDRASE XA-RELATED"/>
    <property type="match status" value="1"/>
</dbReference>
<dbReference type="PANTHER" id="PTHR18952">
    <property type="entry name" value="CARBONIC ANHYDRASE"/>
    <property type="match status" value="1"/>
</dbReference>
<evidence type="ECO:0000313" key="6">
    <source>
        <dbReference type="EMBL" id="AKI87981.1"/>
    </source>
</evidence>
<dbReference type="Pfam" id="PF00194">
    <property type="entry name" value="Carb_anhydrase"/>
    <property type="match status" value="2"/>
</dbReference>
<feature type="domain" description="Alpha-carbonic anhydrase" evidence="5">
    <location>
        <begin position="42"/>
        <end position="370"/>
    </location>
</feature>
<comment type="subcellular location">
    <subcellularLocation>
        <location evidence="1">Secreted</location>
    </subcellularLocation>
</comment>
<dbReference type="Gene3D" id="3.10.200.10">
    <property type="entry name" value="Alpha carbonic anhydrase"/>
    <property type="match status" value="1"/>
</dbReference>
<comment type="similarity">
    <text evidence="2">Belongs to the alpha-carbonic anhydrase family.</text>
</comment>
<dbReference type="GO" id="GO:0006730">
    <property type="term" value="P:one-carbon metabolic process"/>
    <property type="evidence" value="ECO:0007669"/>
    <property type="project" value="TreeGrafter"/>
</dbReference>
<dbReference type="GO" id="GO:0005576">
    <property type="term" value="C:extracellular region"/>
    <property type="evidence" value="ECO:0007669"/>
    <property type="project" value="UniProtKB-SubCell"/>
</dbReference>
<dbReference type="SMART" id="SM01057">
    <property type="entry name" value="Carb_anhydrase"/>
    <property type="match status" value="1"/>
</dbReference>
<dbReference type="GO" id="GO:0004089">
    <property type="term" value="F:carbonate dehydratase activity"/>
    <property type="evidence" value="ECO:0007669"/>
    <property type="project" value="InterPro"/>
</dbReference>
<organism evidence="6">
    <name type="scientific">Mytilus coruscus</name>
    <name type="common">Sea mussel</name>
    <dbReference type="NCBI Taxonomy" id="42192"/>
    <lineage>
        <taxon>Eukaryota</taxon>
        <taxon>Metazoa</taxon>
        <taxon>Spiralia</taxon>
        <taxon>Lophotrochozoa</taxon>
        <taxon>Mollusca</taxon>
        <taxon>Bivalvia</taxon>
        <taxon>Autobranchia</taxon>
        <taxon>Pteriomorphia</taxon>
        <taxon>Mytilida</taxon>
        <taxon>Mytiloidea</taxon>
        <taxon>Mytilidae</taxon>
        <taxon>Mytilinae</taxon>
        <taxon>Mytilus</taxon>
    </lineage>
</organism>
<evidence type="ECO:0000256" key="3">
    <source>
        <dbReference type="ARBA" id="ARBA00022525"/>
    </source>
</evidence>
<dbReference type="GO" id="GO:0008270">
    <property type="term" value="F:zinc ion binding"/>
    <property type="evidence" value="ECO:0007669"/>
    <property type="project" value="InterPro"/>
</dbReference>
<protein>
    <submittedName>
        <fullName evidence="6">Nacrein-like protein</fullName>
    </submittedName>
</protein>
<dbReference type="CDD" id="cd00326">
    <property type="entry name" value="alpha_CA"/>
    <property type="match status" value="1"/>
</dbReference>